<name>A0AAN6RFZ9_9PLEO</name>
<organism evidence="2 3">
    <name type="scientific">Pseudopithomyces chartarum</name>
    <dbReference type="NCBI Taxonomy" id="1892770"/>
    <lineage>
        <taxon>Eukaryota</taxon>
        <taxon>Fungi</taxon>
        <taxon>Dikarya</taxon>
        <taxon>Ascomycota</taxon>
        <taxon>Pezizomycotina</taxon>
        <taxon>Dothideomycetes</taxon>
        <taxon>Pleosporomycetidae</taxon>
        <taxon>Pleosporales</taxon>
        <taxon>Massarineae</taxon>
        <taxon>Didymosphaeriaceae</taxon>
        <taxon>Pseudopithomyces</taxon>
    </lineage>
</organism>
<dbReference type="Gene3D" id="3.40.50.1110">
    <property type="entry name" value="SGNH hydrolase"/>
    <property type="match status" value="1"/>
</dbReference>
<dbReference type="SUPFAM" id="SSF52266">
    <property type="entry name" value="SGNH hydrolase"/>
    <property type="match status" value="1"/>
</dbReference>
<reference evidence="2 3" key="1">
    <citation type="submission" date="2021-02" db="EMBL/GenBank/DDBJ databases">
        <title>Genome assembly of Pseudopithomyces chartarum.</title>
        <authorList>
            <person name="Jauregui R."/>
            <person name="Singh J."/>
            <person name="Voisey C."/>
        </authorList>
    </citation>
    <scope>NUCLEOTIDE SEQUENCE [LARGE SCALE GENOMIC DNA]</scope>
    <source>
        <strain evidence="2 3">AGR01</strain>
    </source>
</reference>
<dbReference type="Proteomes" id="UP001280581">
    <property type="component" value="Unassembled WGS sequence"/>
</dbReference>
<evidence type="ECO:0000313" key="2">
    <source>
        <dbReference type="EMBL" id="KAK3202598.1"/>
    </source>
</evidence>
<dbReference type="EMBL" id="WVTA01000013">
    <property type="protein sequence ID" value="KAK3202598.1"/>
    <property type="molecule type" value="Genomic_DNA"/>
</dbReference>
<feature type="region of interest" description="Disordered" evidence="1">
    <location>
        <begin position="1"/>
        <end position="23"/>
    </location>
</feature>
<dbReference type="InterPro" id="IPR036514">
    <property type="entry name" value="SGNH_hydro_sf"/>
</dbReference>
<evidence type="ECO:0000256" key="1">
    <source>
        <dbReference type="SAM" id="MobiDB-lite"/>
    </source>
</evidence>
<protein>
    <submittedName>
        <fullName evidence="2">Uncharacterized protein</fullName>
    </submittedName>
</protein>
<accession>A0AAN6RFZ9</accession>
<gene>
    <name evidence="2" type="ORF">GRF29_154g172476</name>
</gene>
<comment type="caution">
    <text evidence="2">The sequence shown here is derived from an EMBL/GenBank/DDBJ whole genome shotgun (WGS) entry which is preliminary data.</text>
</comment>
<evidence type="ECO:0000313" key="3">
    <source>
        <dbReference type="Proteomes" id="UP001280581"/>
    </source>
</evidence>
<feature type="compositionally biased region" description="Basic and acidic residues" evidence="1">
    <location>
        <begin position="1"/>
        <end position="17"/>
    </location>
</feature>
<sequence length="329" mass="37282">MHKEQHQNARASDEASRVTKSSTKVPNCGTFYGEWKGHPIEDLNSFRDIARQRRPAQPTVYLAGDSSLDNKYWVPGSGPHGDPLEVEVPEIYHYTLNRPQPKPDVAFWMNHVLGNRATCINAAIEASMLRERADDLLPHDKFIRDNIQKEDVLIVSVGCNDVAMSPNFSTIWRMLMLSYLTGSSSIEKGDAWCLPHFARLFGTQTEAYINRLCSKTKPRAVVLCMIYFPLEAQYGQKGWADLPLKALGYNSNPIKLQTAIRQMYEMGTKRVKIEGTEVIPTALYETLDGSCSEHYVDRVEPSSRGGRKMAEHFMALIDKLIPPEYHTYV</sequence>
<dbReference type="AlphaFoldDB" id="A0AAN6RFZ9"/>
<keyword evidence="3" id="KW-1185">Reference proteome</keyword>
<proteinExistence type="predicted"/>